<dbReference type="RefSeq" id="WP_308459052.1">
    <property type="nucleotide sequence ID" value="NZ_JAJEPS010000004.1"/>
</dbReference>
<feature type="coiled-coil region" evidence="1">
    <location>
        <begin position="124"/>
        <end position="155"/>
    </location>
</feature>
<organism evidence="3 4">
    <name type="scientific">Hominiventricola filiformis</name>
    <dbReference type="NCBI Taxonomy" id="2885352"/>
    <lineage>
        <taxon>Bacteria</taxon>
        <taxon>Bacillati</taxon>
        <taxon>Bacillota</taxon>
        <taxon>Clostridia</taxon>
        <taxon>Lachnospirales</taxon>
        <taxon>Lachnospiraceae</taxon>
        <taxon>Hominiventricola</taxon>
    </lineage>
</organism>
<feature type="region of interest" description="Disordered" evidence="2">
    <location>
        <begin position="477"/>
        <end position="499"/>
    </location>
</feature>
<feature type="region of interest" description="Disordered" evidence="2">
    <location>
        <begin position="586"/>
        <end position="613"/>
    </location>
</feature>
<evidence type="ECO:0000313" key="4">
    <source>
        <dbReference type="Proteomes" id="UP001198220"/>
    </source>
</evidence>
<protein>
    <submittedName>
        <fullName evidence="3">Uncharacterized protein</fullName>
    </submittedName>
</protein>
<feature type="compositionally biased region" description="Basic and acidic residues" evidence="2">
    <location>
        <begin position="477"/>
        <end position="488"/>
    </location>
</feature>
<keyword evidence="1" id="KW-0175">Coiled coil</keyword>
<evidence type="ECO:0000256" key="1">
    <source>
        <dbReference type="SAM" id="Coils"/>
    </source>
</evidence>
<dbReference type="Proteomes" id="UP001198220">
    <property type="component" value="Unassembled WGS sequence"/>
</dbReference>
<evidence type="ECO:0000256" key="2">
    <source>
        <dbReference type="SAM" id="MobiDB-lite"/>
    </source>
</evidence>
<accession>A0AAE3A479</accession>
<sequence>MNNQFQDFSNRMIAKHKGFGQTFDSAPMVFPEQESAGETGGTSIENHYIKNLYQIQNLTEENHLYHQNLRFVTNILEKKLEQRVVPSVEKLVERTIQEELPGVEKQIVHEMAERLHTLVKEGGVKELTMLREQLYKETERQKEQLYRETERQEKLLHKETEVRTEKLAGKLERELRITERLNKTEHEIQTGERKLSVEQNRHTETTNLTEQEILLRKIENIYYSSTQNHFYENAEQAGEQTENSPERTKVWTRELQTQALQTPALQTPTLEAQKAPQRSFDFLHLEYGVQDSAEETANTQAQSKPDTPEFLKQQERVLEQQREIIARQFRSLTQQAEGAVVARNKEQQERLLLQQTVSAIQNKPQLQSTTVLQNIEPSQDAAPLQNVESSQDAAVSLQNVEPAQSEAREPDIYDKTLTVPEHRSRSIFRVEDLKRHQHQPDRTFQEAELLYSFEQTSDEHWNEIRQEIVKELREDKNREFEKPSEEPSVHQPTSTSVPRARELADQIFRQARENIRLQTGGTITIHPAALEYLEQVLDTQSGQSKQAVQPVGKQLQLTDRKSSDENTVIHRVERILDAYRVRQEPVKAAARSTKPKTMMTQAPAGVRSGEPGTMMVQQPPGQSGTMMVQQIPGQSETMMVQQIPGQSGTMMVQQPPGQSETMMVQQIPGQSETVMIQQTMAGQSGQPGAVRSQPQMTSRPETEMLRIKSQMPQAIRLIQVPEISVGEVKAAMEQAPMIYPEEVSPQEQAEQNQNLQKQIHEITQDIKEVKKTTVVRQETLTEQQKEVVREVIRQAPETVKEKDVSTLIRRQVQREVETQVDASLGQMTNRVYRRIEEKLRTERGRRGLL</sequence>
<dbReference type="EMBL" id="JAJEPS010000004">
    <property type="protein sequence ID" value="MCC2125701.1"/>
    <property type="molecule type" value="Genomic_DNA"/>
</dbReference>
<name>A0AAE3A479_9FIRM</name>
<reference evidence="3 4" key="1">
    <citation type="submission" date="2021-10" db="EMBL/GenBank/DDBJ databases">
        <title>Anaerobic single-cell dispensing facilitates the cultivation of human gut bacteria.</title>
        <authorList>
            <person name="Afrizal A."/>
        </authorList>
    </citation>
    <scope>NUCLEOTIDE SEQUENCE [LARGE SCALE GENOMIC DNA]</scope>
    <source>
        <strain evidence="3 4">CLA-AA-H276</strain>
    </source>
</reference>
<proteinExistence type="predicted"/>
<evidence type="ECO:0000313" key="3">
    <source>
        <dbReference type="EMBL" id="MCC2125701.1"/>
    </source>
</evidence>
<comment type="caution">
    <text evidence="3">The sequence shown here is derived from an EMBL/GenBank/DDBJ whole genome shotgun (WGS) entry which is preliminary data.</text>
</comment>
<gene>
    <name evidence="3" type="ORF">LKD36_05845</name>
</gene>
<dbReference type="AlphaFoldDB" id="A0AAE3A479"/>
<keyword evidence="4" id="KW-1185">Reference proteome</keyword>